<evidence type="ECO:0000256" key="1">
    <source>
        <dbReference type="SAM" id="MobiDB-lite"/>
    </source>
</evidence>
<feature type="non-terminal residue" evidence="2">
    <location>
        <position position="182"/>
    </location>
</feature>
<dbReference type="Proteomes" id="UP000789396">
    <property type="component" value="Unassembled WGS sequence"/>
</dbReference>
<name>A0A9N9JZV0_9GLOM</name>
<feature type="region of interest" description="Disordered" evidence="1">
    <location>
        <begin position="121"/>
        <end position="140"/>
    </location>
</feature>
<evidence type="ECO:0000313" key="2">
    <source>
        <dbReference type="EMBL" id="CAG8802087.1"/>
    </source>
</evidence>
<keyword evidence="3" id="KW-1185">Reference proteome</keyword>
<dbReference type="OrthoDB" id="2437108at2759"/>
<dbReference type="EMBL" id="CAJVPZ010073204">
    <property type="protein sequence ID" value="CAG8802087.1"/>
    <property type="molecule type" value="Genomic_DNA"/>
</dbReference>
<organism evidence="2 3">
    <name type="scientific">Racocetra fulgida</name>
    <dbReference type="NCBI Taxonomy" id="60492"/>
    <lineage>
        <taxon>Eukaryota</taxon>
        <taxon>Fungi</taxon>
        <taxon>Fungi incertae sedis</taxon>
        <taxon>Mucoromycota</taxon>
        <taxon>Glomeromycotina</taxon>
        <taxon>Glomeromycetes</taxon>
        <taxon>Diversisporales</taxon>
        <taxon>Gigasporaceae</taxon>
        <taxon>Racocetra</taxon>
    </lineage>
</organism>
<protein>
    <submittedName>
        <fullName evidence="2">17414_t:CDS:1</fullName>
    </submittedName>
</protein>
<sequence length="182" mass="21313">KIKAVQSERDRLSMLLAEYVDDIVLSQNSHPTTHHLFEEAPEINEESVKNILSFYETGKLRFQEVLAEDVYKTKPRTSKRRTRNINRYTYTYFESIRKQKRRQIGNPIQESIVQQNTLISQQTSSLSSSTTNPYKRPCRTTTEPEKTILAQLFELEDTVSENEIQKVLSELLTVSPDWTKER</sequence>
<comment type="caution">
    <text evidence="2">The sequence shown here is derived from an EMBL/GenBank/DDBJ whole genome shotgun (WGS) entry which is preliminary data.</text>
</comment>
<feature type="non-terminal residue" evidence="2">
    <location>
        <position position="1"/>
    </location>
</feature>
<feature type="compositionally biased region" description="Low complexity" evidence="1">
    <location>
        <begin position="121"/>
        <end position="132"/>
    </location>
</feature>
<gene>
    <name evidence="2" type="ORF">RFULGI_LOCUS17843</name>
</gene>
<evidence type="ECO:0000313" key="3">
    <source>
        <dbReference type="Proteomes" id="UP000789396"/>
    </source>
</evidence>
<reference evidence="2" key="1">
    <citation type="submission" date="2021-06" db="EMBL/GenBank/DDBJ databases">
        <authorList>
            <person name="Kallberg Y."/>
            <person name="Tangrot J."/>
            <person name="Rosling A."/>
        </authorList>
    </citation>
    <scope>NUCLEOTIDE SEQUENCE</scope>
    <source>
        <strain evidence="2">IN212</strain>
    </source>
</reference>
<proteinExistence type="predicted"/>
<accession>A0A9N9JZV0</accession>
<dbReference type="AlphaFoldDB" id="A0A9N9JZV0"/>